<feature type="compositionally biased region" description="Low complexity" evidence="2">
    <location>
        <begin position="29"/>
        <end position="38"/>
    </location>
</feature>
<name>A0A7R9E5X3_9NEOP</name>
<feature type="compositionally biased region" description="Polar residues" evidence="2">
    <location>
        <begin position="1156"/>
        <end position="1174"/>
    </location>
</feature>
<organism evidence="3">
    <name type="scientific">Timema monikensis</name>
    <dbReference type="NCBI Taxonomy" id="170555"/>
    <lineage>
        <taxon>Eukaryota</taxon>
        <taxon>Metazoa</taxon>
        <taxon>Ecdysozoa</taxon>
        <taxon>Arthropoda</taxon>
        <taxon>Hexapoda</taxon>
        <taxon>Insecta</taxon>
        <taxon>Pterygota</taxon>
        <taxon>Neoptera</taxon>
        <taxon>Polyneoptera</taxon>
        <taxon>Phasmatodea</taxon>
        <taxon>Timematodea</taxon>
        <taxon>Timematoidea</taxon>
        <taxon>Timematidae</taxon>
        <taxon>Timema</taxon>
    </lineage>
</organism>
<reference evidence="3" key="1">
    <citation type="submission" date="2020-11" db="EMBL/GenBank/DDBJ databases">
        <authorList>
            <person name="Tran Van P."/>
        </authorList>
    </citation>
    <scope>NUCLEOTIDE SEQUENCE</scope>
</reference>
<protein>
    <submittedName>
        <fullName evidence="3">Uncharacterized protein</fullName>
    </submittedName>
</protein>
<feature type="compositionally biased region" description="Low complexity" evidence="2">
    <location>
        <begin position="1109"/>
        <end position="1124"/>
    </location>
</feature>
<sequence>MDVEELRRSQRRLRKNQRPEKLTELPLISVSASVSGSQDSEDDDEDALTPSAETGERNLLSMLSISTESLDFVGKREKFLKNTFESLSGTEVDADRNNDTGGTSISSQFLVRTSQNINYLTTPFARNVAVINATKQTRSDNETSSKREELQRRIEETRRKLQSVGYRSNLKSSQSISDLSRIPEKDFRNHHGVNLAHRYTTSGGKKYAALIRHKMNYNTNPTLFFNTIVNINNLSSLKCKNHIALGTKNNIVYVYASKNQPKIGTCLFLKSQTTNLSARKLSGQSTNQPKKLKLSSGLLHRTDTYVSKVLPMLHFTSKHIPELILNTPKGTFSYFLKYKNTGKFQHYDSRINNSKPLTINISKHSNLFTKPLIKEQFIISSPTVCNVLQSVSVASSSVNVSMTALLENTPFKIIGESSCVEGSLEDSVLNSLISSSSNTNETNFNEIQCVYLQHDLSTKKRTGAIDLLSNSNSCTNFIKSHNSNLSITNQSLPESPVYENVCSSSKHFKNITELESKANRAHSGQQNRSCSYFINLNENVNTQDINSTTCINKSIKSSESLPLNLIETNYSSKENLLNSCGDEDNVFDNFSSDSLEEPTEFIALTPRRCTSDYQLSSYDLDTSEYEWRSASATDSHTERKKYIFHSQENLLSIKNSRLKYKIKDILEFYPNYEQDRHRSASFLLSSNNIKMTPCLSQDSILTTENEYHLSSCHQNESKLYMDKNKDSCKSTESFLESDCYSSSQYGDFHEIGGHQDSCQSTESILTDDSDYQVFKSPKKAVNHHEEKYKMSKKTKPLTLQEYNKVLKGKPIINNTCVTPNKLFSIVGHNFHTNDKISGINKSNNQTVFQTQSLQDANVSLSSLESHETNTPQYSIISSPSTRYPTCNKIINNNDSIETDINSALLRKKSYPISRPLTATSLQIHSQFAVLDSSNLKELDYGKHDLRNKNSQRNNKPPTAPKPISDKPPLKPQQKQIISPPMNKKSHTIYNVDLLTGMQKVSNQESFYSNYDKNTYLPKSKETTRIFLAKNTKKLPFIVREASNSSLPYQHDIFKGGKLTINNATKHECKLSKSVKLLCKTFENALEDYDPSDDCIADLEEDCFPVLGGSSSSTPATSSSAANSPKRLWPPASRAPVQRHLPKRMSSSHQPVLPNKKCSSVSGRMVSKSTSNTRTLSRHGTKQAASVNSVNIKRSTSMGVLNQSIPNFLTPRESEKKNRLPKVHTLAVAPVAVHVESTYQLHPSRARKYRPFYRFSQAANELNIHLFDTSHKDPDKPVPIQAGTHNKDFQTCHTTKILRAFPKQWELAHQWITKSRLPPGINRR</sequence>
<gene>
    <name evidence="3" type="ORF">TMSB3V08_LOCUS3938</name>
</gene>
<dbReference type="EMBL" id="OB793363">
    <property type="protein sequence ID" value="CAD7427073.1"/>
    <property type="molecule type" value="Genomic_DNA"/>
</dbReference>
<evidence type="ECO:0000256" key="1">
    <source>
        <dbReference type="SAM" id="Coils"/>
    </source>
</evidence>
<evidence type="ECO:0000256" key="2">
    <source>
        <dbReference type="SAM" id="MobiDB-lite"/>
    </source>
</evidence>
<feature type="region of interest" description="Disordered" evidence="2">
    <location>
        <begin position="1109"/>
        <end position="1184"/>
    </location>
</feature>
<keyword evidence="1" id="KW-0175">Coiled coil</keyword>
<feature type="region of interest" description="Disordered" evidence="2">
    <location>
        <begin position="1"/>
        <end position="55"/>
    </location>
</feature>
<accession>A0A7R9E5X3</accession>
<evidence type="ECO:0000313" key="3">
    <source>
        <dbReference type="EMBL" id="CAD7427073.1"/>
    </source>
</evidence>
<feature type="coiled-coil region" evidence="1">
    <location>
        <begin position="140"/>
        <end position="167"/>
    </location>
</feature>
<proteinExistence type="predicted"/>
<feature type="region of interest" description="Disordered" evidence="2">
    <location>
        <begin position="943"/>
        <end position="982"/>
    </location>
</feature>